<dbReference type="InterPro" id="IPR013783">
    <property type="entry name" value="Ig-like_fold"/>
</dbReference>
<dbReference type="SMART" id="SM00060">
    <property type="entry name" value="FN3"/>
    <property type="match status" value="1"/>
</dbReference>
<evidence type="ECO:0000313" key="4">
    <source>
        <dbReference type="Proteomes" id="UP000230833"/>
    </source>
</evidence>
<dbReference type="PROSITE" id="PS50853">
    <property type="entry name" value="FN3"/>
    <property type="match status" value="1"/>
</dbReference>
<dbReference type="EMBL" id="PCYL01000005">
    <property type="protein sequence ID" value="PIR47173.1"/>
    <property type="molecule type" value="Genomic_DNA"/>
</dbReference>
<accession>A0A2H0RKZ3</accession>
<feature type="domain" description="Fibronectin type-III" evidence="2">
    <location>
        <begin position="277"/>
        <end position="368"/>
    </location>
</feature>
<comment type="caution">
    <text evidence="3">The sequence shown here is derived from an EMBL/GenBank/DDBJ whole genome shotgun (WGS) entry which is preliminary data.</text>
</comment>
<organism evidence="3 4">
    <name type="scientific">Candidatus Vogelbacteria bacterium CG10_big_fil_rev_8_21_14_0_10_45_14</name>
    <dbReference type="NCBI Taxonomy" id="1975042"/>
    <lineage>
        <taxon>Bacteria</taxon>
        <taxon>Candidatus Vogeliibacteriota</taxon>
    </lineage>
</organism>
<dbReference type="Gene3D" id="2.60.40.10">
    <property type="entry name" value="Immunoglobulins"/>
    <property type="match status" value="1"/>
</dbReference>
<feature type="transmembrane region" description="Helical" evidence="1">
    <location>
        <begin position="10"/>
        <end position="28"/>
    </location>
</feature>
<keyword evidence="1" id="KW-1133">Transmembrane helix</keyword>
<keyword evidence="1" id="KW-0812">Transmembrane</keyword>
<dbReference type="SUPFAM" id="SSF49265">
    <property type="entry name" value="Fibronectin type III"/>
    <property type="match status" value="1"/>
</dbReference>
<evidence type="ECO:0000313" key="3">
    <source>
        <dbReference type="EMBL" id="PIR47173.1"/>
    </source>
</evidence>
<dbReference type="InterPro" id="IPR003961">
    <property type="entry name" value="FN3_dom"/>
</dbReference>
<sequence length="441" mass="48579">MRLVLTKKDIIFYSFVALVIVVGVLYNIKSFANHLLTKTEVASAQAPSYYEGRGIGGCPWGFVSYNDSGNTSYNCYNQSSWRVVTFIPRGAWGTGLLSMNSTNPPVANKWGTNTAWRMCKPGTSDESKCSSLWAPFELLASGVPYDPQYPMLFNLALSWNWGGLIQTSLPLNKIRFDVEALSVASGSSACSSQAWTNPAELSMRIYEVTDYVRQNAILYTYSANTWFCMRTRILFLGYMYNYANTAAALVTDFYSPWAYSTPVKTASDPSSGSSPSLPAPEATASAIDSSTIDVDWNDVTGAVKYKIDAWRLEEGFQVRVSVPDSETAYYRHQGLHAGTKYYYKVAGVRADGQVGEYSSEVSATTHVAPPTFIDIGLRIRDKGQTVKIAIHPEGDMTSPLRIYKGGKIWSIALVDPILDPTLATGLRIRTNGTIKALRKLP</sequence>
<evidence type="ECO:0000256" key="1">
    <source>
        <dbReference type="SAM" id="Phobius"/>
    </source>
</evidence>
<dbReference type="CDD" id="cd00063">
    <property type="entry name" value="FN3"/>
    <property type="match status" value="1"/>
</dbReference>
<protein>
    <recommendedName>
        <fullName evidence="2">Fibronectin type-III domain-containing protein</fullName>
    </recommendedName>
</protein>
<dbReference type="Proteomes" id="UP000230833">
    <property type="component" value="Unassembled WGS sequence"/>
</dbReference>
<evidence type="ECO:0000259" key="2">
    <source>
        <dbReference type="PROSITE" id="PS50853"/>
    </source>
</evidence>
<dbReference type="Pfam" id="PF00041">
    <property type="entry name" value="fn3"/>
    <property type="match status" value="1"/>
</dbReference>
<dbReference type="InterPro" id="IPR036116">
    <property type="entry name" value="FN3_sf"/>
</dbReference>
<reference evidence="3 4" key="1">
    <citation type="submission" date="2017-09" db="EMBL/GenBank/DDBJ databases">
        <title>Depth-based differentiation of microbial function through sediment-hosted aquifers and enrichment of novel symbionts in the deep terrestrial subsurface.</title>
        <authorList>
            <person name="Probst A.J."/>
            <person name="Ladd B."/>
            <person name="Jarett J.K."/>
            <person name="Geller-Mcgrath D.E."/>
            <person name="Sieber C.M."/>
            <person name="Emerson J.B."/>
            <person name="Anantharaman K."/>
            <person name="Thomas B.C."/>
            <person name="Malmstrom R."/>
            <person name="Stieglmeier M."/>
            <person name="Klingl A."/>
            <person name="Woyke T."/>
            <person name="Ryan C.M."/>
            <person name="Banfield J.F."/>
        </authorList>
    </citation>
    <scope>NUCLEOTIDE SEQUENCE [LARGE SCALE GENOMIC DNA]</scope>
    <source>
        <strain evidence="3">CG10_big_fil_rev_8_21_14_0_10_45_14</strain>
    </source>
</reference>
<name>A0A2H0RKZ3_9BACT</name>
<dbReference type="AlphaFoldDB" id="A0A2H0RKZ3"/>
<proteinExistence type="predicted"/>
<keyword evidence="1" id="KW-0472">Membrane</keyword>
<gene>
    <name evidence="3" type="ORF">COV07_00675</name>
</gene>